<dbReference type="InterPro" id="IPR014338">
    <property type="entry name" value="CHP02996_rpt-companion-dom"/>
</dbReference>
<accession>A0A2W5TKD3</accession>
<dbReference type="NCBIfam" id="TIGR02996">
    <property type="entry name" value="rpt_mate_G_obs"/>
    <property type="match status" value="1"/>
</dbReference>
<reference evidence="1 2" key="1">
    <citation type="submission" date="2017-08" db="EMBL/GenBank/DDBJ databases">
        <title>Infants hospitalized years apart are colonized by the same room-sourced microbial strains.</title>
        <authorList>
            <person name="Brooks B."/>
            <person name="Olm M.R."/>
            <person name="Firek B.A."/>
            <person name="Baker R."/>
            <person name="Thomas B.C."/>
            <person name="Morowitz M.J."/>
            <person name="Banfield J.F."/>
        </authorList>
    </citation>
    <scope>NUCLEOTIDE SEQUENCE [LARGE SCALE GENOMIC DNA]</scope>
    <source>
        <strain evidence="1">S2_003_000_R2_14</strain>
    </source>
</reference>
<dbReference type="Proteomes" id="UP000249061">
    <property type="component" value="Unassembled WGS sequence"/>
</dbReference>
<gene>
    <name evidence="1" type="ORF">DI536_07010</name>
</gene>
<proteinExistence type="predicted"/>
<name>A0A2W5TKD3_9BACT</name>
<evidence type="ECO:0000313" key="2">
    <source>
        <dbReference type="Proteomes" id="UP000249061"/>
    </source>
</evidence>
<dbReference type="EMBL" id="QFQP01000004">
    <property type="protein sequence ID" value="PZR16039.1"/>
    <property type="molecule type" value="Genomic_DNA"/>
</dbReference>
<organism evidence="1 2">
    <name type="scientific">Archangium gephyra</name>
    <dbReference type="NCBI Taxonomy" id="48"/>
    <lineage>
        <taxon>Bacteria</taxon>
        <taxon>Pseudomonadati</taxon>
        <taxon>Myxococcota</taxon>
        <taxon>Myxococcia</taxon>
        <taxon>Myxococcales</taxon>
        <taxon>Cystobacterineae</taxon>
        <taxon>Archangiaceae</taxon>
        <taxon>Archangium</taxon>
    </lineage>
</organism>
<protein>
    <submittedName>
        <fullName evidence="1">Uncharacterized protein</fullName>
    </submittedName>
</protein>
<comment type="caution">
    <text evidence="1">The sequence shown here is derived from an EMBL/GenBank/DDBJ whole genome shotgun (WGS) entry which is preliminary data.</text>
</comment>
<dbReference type="AlphaFoldDB" id="A0A2W5TKD3"/>
<sequence>MMREEDFLQRIAEQPSARELRLVFADWLQEQGDPRGEVIALSERGNLLLSERRRVARATALHSHDWLGPLASIADPHRTRFMGGFLDELVCHGARPPEAWESLTGDPRLATVRSFVVPPRQSPRSLETFLGSPVWRSLSRLELGSEDWAALRTLPARPVSKAIVASWGVFRRELAVLAVVPTFLRATVLGLASTEFINGLVVQEIVRYVRDQHAALGHFSELQLLCRYGVMEGAASWLLSAEQATSELFPEVKRWTVEMSEVSFTRSRSADAFDSLSIDLSLPESSTGEKEVLDVKSAFERRLATAASVLVQLAPARLRSVNVVLGPGARLRHTERATLKAAARRSGLLESFVIEGDQP</sequence>
<evidence type="ECO:0000313" key="1">
    <source>
        <dbReference type="EMBL" id="PZR16039.1"/>
    </source>
</evidence>